<dbReference type="PANTHER" id="PTHR45625">
    <property type="entry name" value="PEPTIDYL-PROLYL CIS-TRANS ISOMERASE-RELATED"/>
    <property type="match status" value="1"/>
</dbReference>
<evidence type="ECO:0000313" key="7">
    <source>
        <dbReference type="EMBL" id="NPD91203.1"/>
    </source>
</evidence>
<evidence type="ECO:0000256" key="4">
    <source>
        <dbReference type="ARBA" id="ARBA00023235"/>
    </source>
</evidence>
<dbReference type="InterPro" id="IPR029000">
    <property type="entry name" value="Cyclophilin-like_dom_sf"/>
</dbReference>
<dbReference type="InterPro" id="IPR002130">
    <property type="entry name" value="Cyclophilin-type_PPIase_dom"/>
</dbReference>
<dbReference type="InterPro" id="IPR024936">
    <property type="entry name" value="Cyclophilin-type_PPIase"/>
</dbReference>
<evidence type="ECO:0000313" key="8">
    <source>
        <dbReference type="Proteomes" id="UP000714420"/>
    </source>
</evidence>
<sequence>MRAFIVALVFAIAPLCVMSQEKEVLFETTAGDIRIMLYDDTPQHRDNFLKLVRMHFYDSLLFHRVIPNFMIQAGDPKSKTAEPGAHLGTGTLDYNIPAEIRFPKYYHKRGAVAMAREGDKTNPEYKSDACQFYIVIGKRMSSEAVLRTQEHLDTVAASPITLTPGIIETYRKVGGTPHLDGTYTVFGEVLEGMDVAERIQKAFTDDYDRPVDDIRILRATVINDDAPKK</sequence>
<evidence type="ECO:0000256" key="1">
    <source>
        <dbReference type="ARBA" id="ARBA00002388"/>
    </source>
</evidence>
<accession>A0ABX2AJ97</accession>
<dbReference type="InterPro" id="IPR044666">
    <property type="entry name" value="Cyclophilin_A-like"/>
</dbReference>
<name>A0ABX2AJ97_9BACT</name>
<dbReference type="GO" id="GO:0016853">
    <property type="term" value="F:isomerase activity"/>
    <property type="evidence" value="ECO:0007669"/>
    <property type="project" value="UniProtKB-KW"/>
</dbReference>
<dbReference type="EMBL" id="JABKKF010000002">
    <property type="protein sequence ID" value="NPD91203.1"/>
    <property type="molecule type" value="Genomic_DNA"/>
</dbReference>
<dbReference type="Gene3D" id="2.40.100.10">
    <property type="entry name" value="Cyclophilin-like"/>
    <property type="match status" value="1"/>
</dbReference>
<dbReference type="PRINTS" id="PR00153">
    <property type="entry name" value="CSAPPISMRASE"/>
</dbReference>
<dbReference type="PROSITE" id="PS50072">
    <property type="entry name" value="CSA_PPIASE_2"/>
    <property type="match status" value="1"/>
</dbReference>
<evidence type="ECO:0000256" key="3">
    <source>
        <dbReference type="ARBA" id="ARBA00023110"/>
    </source>
</evidence>
<comment type="similarity">
    <text evidence="2 5">Belongs to the cyclophilin-type PPIase family.</text>
</comment>
<feature type="domain" description="PPIase cyclophilin-type" evidence="6">
    <location>
        <begin position="27"/>
        <end position="221"/>
    </location>
</feature>
<dbReference type="PROSITE" id="PS00170">
    <property type="entry name" value="CSA_PPIASE_1"/>
    <property type="match status" value="1"/>
</dbReference>
<organism evidence="7 8">
    <name type="scientific">Xylanibacter muris</name>
    <dbReference type="NCBI Taxonomy" id="2736290"/>
    <lineage>
        <taxon>Bacteria</taxon>
        <taxon>Pseudomonadati</taxon>
        <taxon>Bacteroidota</taxon>
        <taxon>Bacteroidia</taxon>
        <taxon>Bacteroidales</taxon>
        <taxon>Prevotellaceae</taxon>
        <taxon>Xylanibacter</taxon>
    </lineage>
</organism>
<reference evidence="7 8" key="1">
    <citation type="submission" date="2020-05" db="EMBL/GenBank/DDBJ databases">
        <title>Distinct polysaccharide utilization as determinants for interspecies competition between intestinal Prevotella spp.</title>
        <authorList>
            <person name="Galvez E.J.C."/>
            <person name="Iljazovic A."/>
            <person name="Strowig T."/>
        </authorList>
    </citation>
    <scope>NUCLEOTIDE SEQUENCE [LARGE SCALE GENOMIC DNA]</scope>
    <source>
        <strain evidence="7 8">PMUR</strain>
    </source>
</reference>
<keyword evidence="4 5" id="KW-0413">Isomerase</keyword>
<keyword evidence="3 5" id="KW-0697">Rotamase</keyword>
<evidence type="ECO:0000259" key="6">
    <source>
        <dbReference type="PROSITE" id="PS50072"/>
    </source>
</evidence>
<comment type="function">
    <text evidence="1 5">PPIases accelerate the folding of proteins. It catalyzes the cis-trans isomerization of proline imidic peptide bonds in oligopeptides.</text>
</comment>
<dbReference type="CDD" id="cd00317">
    <property type="entry name" value="cyclophilin"/>
    <property type="match status" value="1"/>
</dbReference>
<evidence type="ECO:0000256" key="5">
    <source>
        <dbReference type="RuleBase" id="RU363019"/>
    </source>
</evidence>
<protein>
    <recommendedName>
        <fullName evidence="5">Peptidyl-prolyl cis-trans isomerase</fullName>
        <shortName evidence="5">PPIase</shortName>
        <ecNumber evidence="5">5.2.1.8</ecNumber>
    </recommendedName>
</protein>
<gene>
    <name evidence="7" type="ORF">HPS56_02360</name>
</gene>
<dbReference type="RefSeq" id="WP_172273293.1">
    <property type="nucleotide sequence ID" value="NZ_CASGMU010000002.1"/>
</dbReference>
<keyword evidence="8" id="KW-1185">Reference proteome</keyword>
<dbReference type="EC" id="5.2.1.8" evidence="5"/>
<dbReference type="SUPFAM" id="SSF50891">
    <property type="entry name" value="Cyclophilin-like"/>
    <property type="match status" value="1"/>
</dbReference>
<comment type="catalytic activity">
    <reaction evidence="5">
        <text>[protein]-peptidylproline (omega=180) = [protein]-peptidylproline (omega=0)</text>
        <dbReference type="Rhea" id="RHEA:16237"/>
        <dbReference type="Rhea" id="RHEA-COMP:10747"/>
        <dbReference type="Rhea" id="RHEA-COMP:10748"/>
        <dbReference type="ChEBI" id="CHEBI:83833"/>
        <dbReference type="ChEBI" id="CHEBI:83834"/>
        <dbReference type="EC" id="5.2.1.8"/>
    </reaction>
</comment>
<dbReference type="PIRSF" id="PIRSF001467">
    <property type="entry name" value="Peptidylpro_ismrse"/>
    <property type="match status" value="1"/>
</dbReference>
<dbReference type="Proteomes" id="UP000714420">
    <property type="component" value="Unassembled WGS sequence"/>
</dbReference>
<dbReference type="PANTHER" id="PTHR45625:SF4">
    <property type="entry name" value="PEPTIDYLPROLYL ISOMERASE DOMAIN AND WD REPEAT-CONTAINING PROTEIN 1"/>
    <property type="match status" value="1"/>
</dbReference>
<comment type="caution">
    <text evidence="7">The sequence shown here is derived from an EMBL/GenBank/DDBJ whole genome shotgun (WGS) entry which is preliminary data.</text>
</comment>
<evidence type="ECO:0000256" key="2">
    <source>
        <dbReference type="ARBA" id="ARBA00007365"/>
    </source>
</evidence>
<proteinExistence type="inferred from homology"/>
<dbReference type="Pfam" id="PF00160">
    <property type="entry name" value="Pro_isomerase"/>
    <property type="match status" value="1"/>
</dbReference>
<dbReference type="InterPro" id="IPR020892">
    <property type="entry name" value="Cyclophilin-type_PPIase_CS"/>
</dbReference>